<dbReference type="RefSeq" id="WP_191765214.1">
    <property type="nucleotide sequence ID" value="NZ_JACSPP010000069.1"/>
</dbReference>
<sequence>MFSFLDQYESKGRFVFRQNDNLGVVCNAPKNCSGVYLVYTVKDNNKRLVYIGCSGLEEDGKIKMRQGGLWGRLVKGKQFGIQRTQSWPSKIIELKLDSLYIEWWNTKNDFPEIVEYCALAEYMHEYNYLPDWNNEFRLKEALHKKCLDYIKKNIEYFAFIGTEDED</sequence>
<evidence type="ECO:0008006" key="3">
    <source>
        <dbReference type="Google" id="ProtNLM"/>
    </source>
</evidence>
<name>A0ABR8YC61_9BACT</name>
<proteinExistence type="predicted"/>
<gene>
    <name evidence="1" type="ORF">H9625_15410</name>
</gene>
<protein>
    <recommendedName>
        <fullName evidence="3">GIY-YIG domain-containing protein</fullName>
    </recommendedName>
</protein>
<comment type="caution">
    <text evidence="1">The sequence shown here is derived from an EMBL/GenBank/DDBJ whole genome shotgun (WGS) entry which is preliminary data.</text>
</comment>
<keyword evidence="2" id="KW-1185">Reference proteome</keyword>
<evidence type="ECO:0000313" key="1">
    <source>
        <dbReference type="EMBL" id="MBD8041800.1"/>
    </source>
</evidence>
<evidence type="ECO:0000313" key="2">
    <source>
        <dbReference type="Proteomes" id="UP000620874"/>
    </source>
</evidence>
<organism evidence="1 2">
    <name type="scientific">Phocaeicola intestinalis</name>
    <dbReference type="NCBI Taxonomy" id="2762212"/>
    <lineage>
        <taxon>Bacteria</taxon>
        <taxon>Pseudomonadati</taxon>
        <taxon>Bacteroidota</taxon>
        <taxon>Bacteroidia</taxon>
        <taxon>Bacteroidales</taxon>
        <taxon>Bacteroidaceae</taxon>
        <taxon>Phocaeicola</taxon>
    </lineage>
</organism>
<dbReference type="EMBL" id="JACSPP010000069">
    <property type="protein sequence ID" value="MBD8041800.1"/>
    <property type="molecule type" value="Genomic_DNA"/>
</dbReference>
<dbReference type="Proteomes" id="UP000620874">
    <property type="component" value="Unassembled WGS sequence"/>
</dbReference>
<reference evidence="1 2" key="1">
    <citation type="submission" date="2020-08" db="EMBL/GenBank/DDBJ databases">
        <title>A Genomic Blueprint of the Chicken Gut Microbiome.</title>
        <authorList>
            <person name="Gilroy R."/>
            <person name="Ravi A."/>
            <person name="Getino M."/>
            <person name="Pursley I."/>
            <person name="Horton D.L."/>
            <person name="Alikhan N.-F."/>
            <person name="Baker D."/>
            <person name="Gharbi K."/>
            <person name="Hall N."/>
            <person name="Watson M."/>
            <person name="Adriaenssens E.M."/>
            <person name="Foster-Nyarko E."/>
            <person name="Jarju S."/>
            <person name="Secka A."/>
            <person name="Antonio M."/>
            <person name="Oren A."/>
            <person name="Chaudhuri R."/>
            <person name="La Ragione R.M."/>
            <person name="Hildebrand F."/>
            <person name="Pallen M.J."/>
        </authorList>
    </citation>
    <scope>NUCLEOTIDE SEQUENCE [LARGE SCALE GENOMIC DNA]</scope>
    <source>
        <strain evidence="1 2">Sa1CVN1</strain>
    </source>
</reference>
<accession>A0ABR8YC61</accession>